<feature type="transmembrane region" description="Helical" evidence="6">
    <location>
        <begin position="116"/>
        <end position="141"/>
    </location>
</feature>
<dbReference type="OrthoDB" id="1653838at2"/>
<evidence type="ECO:0000256" key="3">
    <source>
        <dbReference type="ARBA" id="ARBA00022692"/>
    </source>
</evidence>
<proteinExistence type="predicted"/>
<feature type="transmembrane region" description="Helical" evidence="6">
    <location>
        <begin position="20"/>
        <end position="43"/>
    </location>
</feature>
<keyword evidence="4 6" id="KW-1133">Transmembrane helix</keyword>
<dbReference type="InterPro" id="IPR010432">
    <property type="entry name" value="RDD"/>
</dbReference>
<protein>
    <recommendedName>
        <fullName evidence="7">RDD domain-containing protein</fullName>
    </recommendedName>
</protein>
<dbReference type="PANTHER" id="PTHR36115:SF4">
    <property type="entry name" value="MEMBRANE PROTEIN"/>
    <property type="match status" value="1"/>
</dbReference>
<dbReference type="HOGENOM" id="CLU_097861_0_0_9"/>
<comment type="caution">
    <text evidence="8">The sequence shown here is derived from an EMBL/GenBank/DDBJ whole genome shotgun (WGS) entry which is preliminary data.</text>
</comment>
<keyword evidence="5 6" id="KW-0472">Membrane</keyword>
<dbReference type="Pfam" id="PF06271">
    <property type="entry name" value="RDD"/>
    <property type="match status" value="1"/>
</dbReference>
<gene>
    <name evidence="8" type="ORF">HMPREF9709_01312</name>
</gene>
<dbReference type="AlphaFoldDB" id="H3NPP0"/>
<keyword evidence="9" id="KW-1185">Reference proteome</keyword>
<evidence type="ECO:0000313" key="9">
    <source>
        <dbReference type="Proteomes" id="UP000004191"/>
    </source>
</evidence>
<evidence type="ECO:0000256" key="1">
    <source>
        <dbReference type="ARBA" id="ARBA00004651"/>
    </source>
</evidence>
<evidence type="ECO:0000256" key="4">
    <source>
        <dbReference type="ARBA" id="ARBA00022989"/>
    </source>
</evidence>
<dbReference type="GO" id="GO:0005886">
    <property type="term" value="C:plasma membrane"/>
    <property type="evidence" value="ECO:0007669"/>
    <property type="project" value="UniProtKB-SubCell"/>
</dbReference>
<feature type="transmembrane region" description="Helical" evidence="6">
    <location>
        <begin position="63"/>
        <end position="82"/>
    </location>
</feature>
<dbReference type="STRING" id="883114.HMPREF9709_01312"/>
<comment type="subcellular location">
    <subcellularLocation>
        <location evidence="1">Cell membrane</location>
        <topology evidence="1">Multi-pass membrane protein</topology>
    </subcellularLocation>
</comment>
<dbReference type="PANTHER" id="PTHR36115">
    <property type="entry name" value="PROLINE-RICH ANTIGEN HOMOLOG-RELATED"/>
    <property type="match status" value="1"/>
</dbReference>
<dbReference type="GeneID" id="96999279"/>
<sequence length="192" mass="22541">MKKITTVKSENRAGYFVKRVFAFAVDWYFSSVLLNLFMRLVFIWTNKSDKMGNIVKHDNVTNIISIIVPLIVAFIYYVYIPYKSKRAQTLMMKAVRIEILNEDNTKPQFLTLFKRFFIGCFILQGILFSSFNVILRTILRILSIENVEKIDKIIAIPMFILIGISVIMSIRDKKRNQTLQDKMFSTYVKEIL</sequence>
<dbReference type="RefSeq" id="WP_005398827.1">
    <property type="nucleotide sequence ID" value="NZ_JH601088.1"/>
</dbReference>
<evidence type="ECO:0000259" key="7">
    <source>
        <dbReference type="Pfam" id="PF06271"/>
    </source>
</evidence>
<evidence type="ECO:0000256" key="2">
    <source>
        <dbReference type="ARBA" id="ARBA00022475"/>
    </source>
</evidence>
<reference evidence="8 9" key="1">
    <citation type="submission" date="2012-01" db="EMBL/GenBank/DDBJ databases">
        <title>The Genome Sequence of Helcococcus kunzii ATCC 51366.</title>
        <authorList>
            <consortium name="The Broad Institute Genome Sequencing Platform"/>
            <person name="Earl A."/>
            <person name="Ward D."/>
            <person name="Feldgarden M."/>
            <person name="Gevers D."/>
            <person name="Huys G."/>
            <person name="Young S.K."/>
            <person name="Zeng Q."/>
            <person name="Gargeya S."/>
            <person name="Fitzgerald M."/>
            <person name="Haas B."/>
            <person name="Abouelleil A."/>
            <person name="Alvarado L."/>
            <person name="Arachchi H.M."/>
            <person name="Berlin A."/>
            <person name="Chapman S.B."/>
            <person name="Gearin G."/>
            <person name="Goldberg J."/>
            <person name="Griggs A."/>
            <person name="Gujja S."/>
            <person name="Hansen M."/>
            <person name="Heiman D."/>
            <person name="Howarth C."/>
            <person name="Larimer J."/>
            <person name="Lui A."/>
            <person name="MacDonald P.J.P."/>
            <person name="McCowen C."/>
            <person name="Montmayeur A."/>
            <person name="Murphy C."/>
            <person name="Neiman D."/>
            <person name="Pearson M."/>
            <person name="Priest M."/>
            <person name="Roberts A."/>
            <person name="Saif S."/>
            <person name="Shea T."/>
            <person name="Sisk P."/>
            <person name="Stolte C."/>
            <person name="Sykes S."/>
            <person name="Wortman J."/>
            <person name="Nusbaum C."/>
            <person name="Birren B."/>
        </authorList>
    </citation>
    <scope>NUCLEOTIDE SEQUENCE [LARGE SCALE GENOMIC DNA]</scope>
    <source>
        <strain evidence="8 9">ATCC 51366</strain>
    </source>
</reference>
<organism evidence="8 9">
    <name type="scientific">Helcococcus kunzii ATCC 51366</name>
    <dbReference type="NCBI Taxonomy" id="883114"/>
    <lineage>
        <taxon>Bacteria</taxon>
        <taxon>Bacillati</taxon>
        <taxon>Bacillota</taxon>
        <taxon>Tissierellia</taxon>
        <taxon>Tissierellales</taxon>
        <taxon>Peptoniphilaceae</taxon>
        <taxon>Helcococcus</taxon>
    </lineage>
</organism>
<evidence type="ECO:0000256" key="5">
    <source>
        <dbReference type="ARBA" id="ARBA00023136"/>
    </source>
</evidence>
<dbReference type="EMBL" id="AGEI01000024">
    <property type="protein sequence ID" value="EHR33268.1"/>
    <property type="molecule type" value="Genomic_DNA"/>
</dbReference>
<dbReference type="eggNOG" id="COG1714">
    <property type="taxonomic scope" value="Bacteria"/>
</dbReference>
<name>H3NPP0_9FIRM</name>
<keyword evidence="2" id="KW-1003">Cell membrane</keyword>
<evidence type="ECO:0000313" key="8">
    <source>
        <dbReference type="EMBL" id="EHR33268.1"/>
    </source>
</evidence>
<keyword evidence="3 6" id="KW-0812">Transmembrane</keyword>
<dbReference type="Proteomes" id="UP000004191">
    <property type="component" value="Unassembled WGS sequence"/>
</dbReference>
<feature type="transmembrane region" description="Helical" evidence="6">
    <location>
        <begin position="153"/>
        <end position="170"/>
    </location>
</feature>
<feature type="domain" description="RDD" evidence="7">
    <location>
        <begin position="16"/>
        <end position="183"/>
    </location>
</feature>
<evidence type="ECO:0000256" key="6">
    <source>
        <dbReference type="SAM" id="Phobius"/>
    </source>
</evidence>
<accession>H3NPP0</accession>
<dbReference type="InterPro" id="IPR051791">
    <property type="entry name" value="Pra-immunoreactive"/>
</dbReference>